<reference evidence="9 10" key="1">
    <citation type="submission" date="2020-07" db="EMBL/GenBank/DDBJ databases">
        <title>Sequencing the genomes of 1000 actinobacteria strains.</title>
        <authorList>
            <person name="Klenk H.-P."/>
        </authorList>
    </citation>
    <scope>NUCLEOTIDE SEQUENCE [LARGE SCALE GENOMIC DNA]</scope>
    <source>
        <strain evidence="9 10">DSM 44121</strain>
    </source>
</reference>
<keyword evidence="2" id="KW-0813">Transport</keyword>
<dbReference type="SUPFAM" id="SSF103473">
    <property type="entry name" value="MFS general substrate transporter"/>
    <property type="match status" value="1"/>
</dbReference>
<comment type="caution">
    <text evidence="9">The sequence shown here is derived from an EMBL/GenBank/DDBJ whole genome shotgun (WGS) entry which is preliminary data.</text>
</comment>
<feature type="transmembrane region" description="Helical" evidence="7">
    <location>
        <begin position="409"/>
        <end position="428"/>
    </location>
</feature>
<dbReference type="GO" id="GO:0022857">
    <property type="term" value="F:transmembrane transporter activity"/>
    <property type="evidence" value="ECO:0007669"/>
    <property type="project" value="InterPro"/>
</dbReference>
<evidence type="ECO:0000256" key="2">
    <source>
        <dbReference type="ARBA" id="ARBA00022448"/>
    </source>
</evidence>
<keyword evidence="10" id="KW-1185">Reference proteome</keyword>
<feature type="transmembrane region" description="Helical" evidence="7">
    <location>
        <begin position="25"/>
        <end position="50"/>
    </location>
</feature>
<accession>A0A7W3J6K6</accession>
<evidence type="ECO:0000256" key="3">
    <source>
        <dbReference type="ARBA" id="ARBA00022475"/>
    </source>
</evidence>
<keyword evidence="3" id="KW-1003">Cell membrane</keyword>
<protein>
    <submittedName>
        <fullName evidence="9">EmrB/QacA subfamily drug resistance transporter</fullName>
    </submittedName>
</protein>
<evidence type="ECO:0000313" key="10">
    <source>
        <dbReference type="Proteomes" id="UP000540568"/>
    </source>
</evidence>
<dbReference type="GO" id="GO:0005886">
    <property type="term" value="C:plasma membrane"/>
    <property type="evidence" value="ECO:0007669"/>
    <property type="project" value="UniProtKB-SubCell"/>
</dbReference>
<evidence type="ECO:0000313" key="9">
    <source>
        <dbReference type="EMBL" id="MBA8807235.1"/>
    </source>
</evidence>
<dbReference type="Pfam" id="PF07690">
    <property type="entry name" value="MFS_1"/>
    <property type="match status" value="1"/>
</dbReference>
<name>A0A7W3J6K6_9MICO</name>
<keyword evidence="4 7" id="KW-0812">Transmembrane</keyword>
<dbReference type="AlphaFoldDB" id="A0A7W3J6K6"/>
<feature type="transmembrane region" description="Helical" evidence="7">
    <location>
        <begin position="92"/>
        <end position="117"/>
    </location>
</feature>
<comment type="subcellular location">
    <subcellularLocation>
        <location evidence="1">Cell membrane</location>
        <topology evidence="1">Multi-pass membrane protein</topology>
    </subcellularLocation>
</comment>
<organism evidence="9 10">
    <name type="scientific">Promicromonospora sukumoe</name>
    <dbReference type="NCBI Taxonomy" id="88382"/>
    <lineage>
        <taxon>Bacteria</taxon>
        <taxon>Bacillati</taxon>
        <taxon>Actinomycetota</taxon>
        <taxon>Actinomycetes</taxon>
        <taxon>Micrococcales</taxon>
        <taxon>Promicromonosporaceae</taxon>
        <taxon>Promicromonospora</taxon>
    </lineage>
</organism>
<dbReference type="Gene3D" id="1.20.1720.10">
    <property type="entry name" value="Multidrug resistance protein D"/>
    <property type="match status" value="1"/>
</dbReference>
<evidence type="ECO:0000256" key="4">
    <source>
        <dbReference type="ARBA" id="ARBA00022692"/>
    </source>
</evidence>
<dbReference type="InterPro" id="IPR036259">
    <property type="entry name" value="MFS_trans_sf"/>
</dbReference>
<evidence type="ECO:0000256" key="5">
    <source>
        <dbReference type="ARBA" id="ARBA00022989"/>
    </source>
</evidence>
<dbReference type="PANTHER" id="PTHR42718:SF46">
    <property type="entry name" value="BLR6921 PROTEIN"/>
    <property type="match status" value="1"/>
</dbReference>
<feature type="transmembrane region" description="Helical" evidence="7">
    <location>
        <begin position="434"/>
        <end position="455"/>
    </location>
</feature>
<feature type="transmembrane region" description="Helical" evidence="7">
    <location>
        <begin position="279"/>
        <end position="303"/>
    </location>
</feature>
<feature type="transmembrane region" description="Helical" evidence="7">
    <location>
        <begin position="178"/>
        <end position="200"/>
    </location>
</feature>
<evidence type="ECO:0000256" key="1">
    <source>
        <dbReference type="ARBA" id="ARBA00004651"/>
    </source>
</evidence>
<keyword evidence="6 7" id="KW-0472">Membrane</keyword>
<dbReference type="InterPro" id="IPR020846">
    <property type="entry name" value="MFS_dom"/>
</dbReference>
<feature type="transmembrane region" description="Helical" evidence="7">
    <location>
        <begin position="153"/>
        <end position="172"/>
    </location>
</feature>
<sequence>MTSTSTTAAPPEAPAAPAPGRSGAILALVLVGYFMVILDNSIVITGLPHIRAELGLDAGGTAWVQDAYLLTFGGLLLLGARAGDLLGRRRTFVLGLVLFALASVAVGLAPTGAWLIGARAVQGLGAAVLAPATLALLTATFPEGPERVRATAAYGAVAGIGASVGLVAGGLLADLLTWRAGFLINLPVGAVMLVAGLRLLPQTPRTPGRFDVPGALLATAGPAALVYGFVEAGDAGWASPVTIAFLTLGALLLGALVATERRTAQPVLPLGLFADRERVGAYVARGLFIGAMMSFFLFTSQYLQDERGWSALAAGVAYFPMTVVNFAVALAVPRLRRRVSGPALLVAGLVLAVVGLGWLGLVQDSTSYLAGIALPMVLVGAGQGLAFGPLTASGIARVTPDRAGAASGVVNSVHQLGGALGTSLVLAVSATYPGAMLVGAALLAGALVAALALVLPGSRQGRA</sequence>
<feature type="transmembrane region" description="Helical" evidence="7">
    <location>
        <begin position="236"/>
        <end position="258"/>
    </location>
</feature>
<dbReference type="EMBL" id="JACGWV010000001">
    <property type="protein sequence ID" value="MBA8807235.1"/>
    <property type="molecule type" value="Genomic_DNA"/>
</dbReference>
<feature type="transmembrane region" description="Helical" evidence="7">
    <location>
        <begin position="368"/>
        <end position="388"/>
    </location>
</feature>
<feature type="transmembrane region" description="Helical" evidence="7">
    <location>
        <begin position="62"/>
        <end position="80"/>
    </location>
</feature>
<feature type="transmembrane region" description="Helical" evidence="7">
    <location>
        <begin position="212"/>
        <end position="230"/>
    </location>
</feature>
<dbReference type="CDD" id="cd17321">
    <property type="entry name" value="MFS_MMR_MDR_like"/>
    <property type="match status" value="1"/>
</dbReference>
<feature type="transmembrane region" description="Helical" evidence="7">
    <location>
        <begin position="309"/>
        <end position="332"/>
    </location>
</feature>
<keyword evidence="5 7" id="KW-1133">Transmembrane helix</keyword>
<feature type="transmembrane region" description="Helical" evidence="7">
    <location>
        <begin position="123"/>
        <end position="141"/>
    </location>
</feature>
<dbReference type="PANTHER" id="PTHR42718">
    <property type="entry name" value="MAJOR FACILITATOR SUPERFAMILY MULTIDRUG TRANSPORTER MFSC"/>
    <property type="match status" value="1"/>
</dbReference>
<dbReference type="PROSITE" id="PS50850">
    <property type="entry name" value="MFS"/>
    <property type="match status" value="1"/>
</dbReference>
<dbReference type="InterPro" id="IPR011701">
    <property type="entry name" value="MFS"/>
</dbReference>
<evidence type="ECO:0000256" key="6">
    <source>
        <dbReference type="ARBA" id="ARBA00023136"/>
    </source>
</evidence>
<feature type="domain" description="Major facilitator superfamily (MFS) profile" evidence="8">
    <location>
        <begin position="25"/>
        <end position="458"/>
    </location>
</feature>
<evidence type="ECO:0000256" key="7">
    <source>
        <dbReference type="SAM" id="Phobius"/>
    </source>
</evidence>
<feature type="transmembrane region" description="Helical" evidence="7">
    <location>
        <begin position="344"/>
        <end position="362"/>
    </location>
</feature>
<dbReference type="Proteomes" id="UP000540568">
    <property type="component" value="Unassembled WGS sequence"/>
</dbReference>
<proteinExistence type="predicted"/>
<dbReference type="RefSeq" id="WP_182614847.1">
    <property type="nucleotide sequence ID" value="NZ_BAAATF010000005.1"/>
</dbReference>
<evidence type="ECO:0000259" key="8">
    <source>
        <dbReference type="PROSITE" id="PS50850"/>
    </source>
</evidence>
<gene>
    <name evidence="9" type="ORF">FHX71_001177</name>
</gene>
<dbReference type="Gene3D" id="1.20.1250.20">
    <property type="entry name" value="MFS general substrate transporter like domains"/>
    <property type="match status" value="1"/>
</dbReference>